<accession>A0ABR2H7K8</accession>
<proteinExistence type="predicted"/>
<evidence type="ECO:0008006" key="3">
    <source>
        <dbReference type="Google" id="ProtNLM"/>
    </source>
</evidence>
<name>A0ABR2H7K8_9EUKA</name>
<evidence type="ECO:0000313" key="2">
    <source>
        <dbReference type="Proteomes" id="UP001470230"/>
    </source>
</evidence>
<protein>
    <recommendedName>
        <fullName evidence="3">LRAT domain-containing protein</fullName>
    </recommendedName>
</protein>
<dbReference type="EMBL" id="JAPFFF010000039">
    <property type="protein sequence ID" value="KAK8842218.1"/>
    <property type="molecule type" value="Genomic_DNA"/>
</dbReference>
<gene>
    <name evidence="1" type="ORF">M9Y10_026450</name>
</gene>
<dbReference type="InterPro" id="IPR042266">
    <property type="entry name" value="PPPDE_sf"/>
</dbReference>
<keyword evidence="2" id="KW-1185">Reference proteome</keyword>
<reference evidence="1 2" key="1">
    <citation type="submission" date="2024-04" db="EMBL/GenBank/DDBJ databases">
        <title>Tritrichomonas musculus Genome.</title>
        <authorList>
            <person name="Alves-Ferreira E."/>
            <person name="Grigg M."/>
            <person name="Lorenzi H."/>
            <person name="Galac M."/>
        </authorList>
    </citation>
    <scope>NUCLEOTIDE SEQUENCE [LARGE SCALE GENOMIC DNA]</scope>
    <source>
        <strain evidence="1 2">EAF2021</strain>
    </source>
</reference>
<evidence type="ECO:0000313" key="1">
    <source>
        <dbReference type="EMBL" id="KAK8842218.1"/>
    </source>
</evidence>
<dbReference type="Gene3D" id="3.90.1720.30">
    <property type="entry name" value="PPPDE domains"/>
    <property type="match status" value="1"/>
</dbReference>
<sequence length="170" mass="19299">MTYRFRVGVRPLAASSPNPTSSEVINSAWQKLASHACFLLNTDLFEYSGHGYVRRKNVGRDAEFDWDMLGNKINGTTHVSPDQLEQAIKNAGEWLGQEYDLGYHNCHGFVRFCLDKVGADYFFKRWDKAMMKVYGQNKYTTTLGSYTAKGLSILYDISSEFGKQILANDI</sequence>
<organism evidence="1 2">
    <name type="scientific">Tritrichomonas musculus</name>
    <dbReference type="NCBI Taxonomy" id="1915356"/>
    <lineage>
        <taxon>Eukaryota</taxon>
        <taxon>Metamonada</taxon>
        <taxon>Parabasalia</taxon>
        <taxon>Tritrichomonadida</taxon>
        <taxon>Tritrichomonadidae</taxon>
        <taxon>Tritrichomonas</taxon>
    </lineage>
</organism>
<comment type="caution">
    <text evidence="1">The sequence shown here is derived from an EMBL/GenBank/DDBJ whole genome shotgun (WGS) entry which is preliminary data.</text>
</comment>
<dbReference type="Proteomes" id="UP001470230">
    <property type="component" value="Unassembled WGS sequence"/>
</dbReference>